<feature type="non-terminal residue" evidence="1">
    <location>
        <position position="130"/>
    </location>
</feature>
<gene>
    <name evidence="1" type="ORF">CFOL_v3_29957</name>
</gene>
<dbReference type="OrthoDB" id="2286242at2759"/>
<dbReference type="InterPro" id="IPR043128">
    <property type="entry name" value="Rev_trsase/Diguanyl_cyclase"/>
</dbReference>
<proteinExistence type="predicted"/>
<comment type="caution">
    <text evidence="1">The sequence shown here is derived from an EMBL/GenBank/DDBJ whole genome shotgun (WGS) entry which is preliminary data.</text>
</comment>
<evidence type="ECO:0000313" key="1">
    <source>
        <dbReference type="EMBL" id="GAV86527.1"/>
    </source>
</evidence>
<sequence length="130" mass="15227">QGTITPIQRSILFATKFPDIITDKKQLQRFLGSLNYIRDFIPNLQKLCTPLYQRLKKSPPPWTDTHTQLKFHIRVDCATDNSILTKDVKNLSSKQIFEWRDILSSFDFIIQHISGESNSLPNYLTREFLQ</sequence>
<protein>
    <recommendedName>
        <fullName evidence="3">Enzymatic polyprotein</fullName>
    </recommendedName>
</protein>
<dbReference type="EMBL" id="BDDD01003939">
    <property type="protein sequence ID" value="GAV86527.1"/>
    <property type="molecule type" value="Genomic_DNA"/>
</dbReference>
<dbReference type="SUPFAM" id="SSF56672">
    <property type="entry name" value="DNA/RNA polymerases"/>
    <property type="match status" value="1"/>
</dbReference>
<dbReference type="AlphaFoldDB" id="A0A1Q3D221"/>
<dbReference type="InterPro" id="IPR051320">
    <property type="entry name" value="Viral_Replic_Matur_Polypro"/>
</dbReference>
<dbReference type="Proteomes" id="UP000187406">
    <property type="component" value="Unassembled WGS sequence"/>
</dbReference>
<dbReference type="PANTHER" id="PTHR33064">
    <property type="entry name" value="POL PROTEIN"/>
    <property type="match status" value="1"/>
</dbReference>
<evidence type="ECO:0000313" key="2">
    <source>
        <dbReference type="Proteomes" id="UP000187406"/>
    </source>
</evidence>
<evidence type="ECO:0008006" key="3">
    <source>
        <dbReference type="Google" id="ProtNLM"/>
    </source>
</evidence>
<keyword evidence="2" id="KW-1185">Reference proteome</keyword>
<dbReference type="InParanoid" id="A0A1Q3D221"/>
<organism evidence="1 2">
    <name type="scientific">Cephalotus follicularis</name>
    <name type="common">Albany pitcher plant</name>
    <dbReference type="NCBI Taxonomy" id="3775"/>
    <lineage>
        <taxon>Eukaryota</taxon>
        <taxon>Viridiplantae</taxon>
        <taxon>Streptophyta</taxon>
        <taxon>Embryophyta</taxon>
        <taxon>Tracheophyta</taxon>
        <taxon>Spermatophyta</taxon>
        <taxon>Magnoliopsida</taxon>
        <taxon>eudicotyledons</taxon>
        <taxon>Gunneridae</taxon>
        <taxon>Pentapetalae</taxon>
        <taxon>rosids</taxon>
        <taxon>fabids</taxon>
        <taxon>Oxalidales</taxon>
        <taxon>Cephalotaceae</taxon>
        <taxon>Cephalotus</taxon>
    </lineage>
</organism>
<dbReference type="PANTHER" id="PTHR33064:SF37">
    <property type="entry name" value="RIBONUCLEASE H"/>
    <property type="match status" value="1"/>
</dbReference>
<name>A0A1Q3D221_CEPFO</name>
<reference evidence="2" key="1">
    <citation type="submission" date="2016-04" db="EMBL/GenBank/DDBJ databases">
        <title>Cephalotus genome sequencing.</title>
        <authorList>
            <person name="Fukushima K."/>
            <person name="Hasebe M."/>
            <person name="Fang X."/>
        </authorList>
    </citation>
    <scope>NUCLEOTIDE SEQUENCE [LARGE SCALE GENOMIC DNA]</scope>
    <source>
        <strain evidence="2">cv. St1</strain>
    </source>
</reference>
<accession>A0A1Q3D221</accession>
<dbReference type="Gene3D" id="3.30.70.270">
    <property type="match status" value="1"/>
</dbReference>
<feature type="non-terminal residue" evidence="1">
    <location>
        <position position="1"/>
    </location>
</feature>
<dbReference type="InterPro" id="IPR043502">
    <property type="entry name" value="DNA/RNA_pol_sf"/>
</dbReference>